<feature type="region of interest" description="Disordered" evidence="1">
    <location>
        <begin position="30"/>
        <end position="77"/>
    </location>
</feature>
<gene>
    <name evidence="2" type="ORF">BZL30_1145</name>
</gene>
<reference evidence="2 3" key="1">
    <citation type="submission" date="2017-02" db="EMBL/GenBank/DDBJ databases">
        <title>Complete genome sequences of Mycobacterium kansasii strains isolated from rhesus macaques.</title>
        <authorList>
            <person name="Panda A."/>
            <person name="Nagaraj S."/>
            <person name="Zhao X."/>
            <person name="Tettelin H."/>
            <person name="Detolla L.J."/>
        </authorList>
    </citation>
    <scope>NUCLEOTIDE SEQUENCE [LARGE SCALE GENOMIC DNA]</scope>
    <source>
        <strain evidence="2 3">11-3813</strain>
    </source>
</reference>
<evidence type="ECO:0000313" key="2">
    <source>
        <dbReference type="EMBL" id="OOK82861.1"/>
    </source>
</evidence>
<name>A0A1V3XWI2_MYCKA</name>
<sequence>MLPKKRKRGSSAVFSKVLLIDLIFGWSGRRRSEQVPRASATSPACRRPHRCGRSRRRLSAAMPRRRTRRPGADDGDVVGTVVWPHARAFCSCPEWPGNGCAAVARCTGPMMLDADHGNSR</sequence>
<proteinExistence type="predicted"/>
<dbReference type="Proteomes" id="UP000189229">
    <property type="component" value="Unassembled WGS sequence"/>
</dbReference>
<comment type="caution">
    <text evidence="2">The sequence shown here is derived from an EMBL/GenBank/DDBJ whole genome shotgun (WGS) entry which is preliminary data.</text>
</comment>
<feature type="compositionally biased region" description="Basic residues" evidence="1">
    <location>
        <begin position="46"/>
        <end position="69"/>
    </location>
</feature>
<evidence type="ECO:0000313" key="3">
    <source>
        <dbReference type="Proteomes" id="UP000189229"/>
    </source>
</evidence>
<evidence type="ECO:0000256" key="1">
    <source>
        <dbReference type="SAM" id="MobiDB-lite"/>
    </source>
</evidence>
<organism evidence="2 3">
    <name type="scientific">Mycobacterium kansasii</name>
    <dbReference type="NCBI Taxonomy" id="1768"/>
    <lineage>
        <taxon>Bacteria</taxon>
        <taxon>Bacillati</taxon>
        <taxon>Actinomycetota</taxon>
        <taxon>Actinomycetes</taxon>
        <taxon>Mycobacteriales</taxon>
        <taxon>Mycobacteriaceae</taxon>
        <taxon>Mycobacterium</taxon>
    </lineage>
</organism>
<accession>A0A1V3XWI2</accession>
<dbReference type="AlphaFoldDB" id="A0A1V3XWI2"/>
<dbReference type="EMBL" id="MVBM01000001">
    <property type="protein sequence ID" value="OOK82861.1"/>
    <property type="molecule type" value="Genomic_DNA"/>
</dbReference>
<protein>
    <submittedName>
        <fullName evidence="2">Uncharacterized protein</fullName>
    </submittedName>
</protein>